<name>A0A0E9RA42_ANGAN</name>
<organism evidence="1">
    <name type="scientific">Anguilla anguilla</name>
    <name type="common">European freshwater eel</name>
    <name type="synonym">Muraena anguilla</name>
    <dbReference type="NCBI Taxonomy" id="7936"/>
    <lineage>
        <taxon>Eukaryota</taxon>
        <taxon>Metazoa</taxon>
        <taxon>Chordata</taxon>
        <taxon>Craniata</taxon>
        <taxon>Vertebrata</taxon>
        <taxon>Euteleostomi</taxon>
        <taxon>Actinopterygii</taxon>
        <taxon>Neopterygii</taxon>
        <taxon>Teleostei</taxon>
        <taxon>Anguilliformes</taxon>
        <taxon>Anguillidae</taxon>
        <taxon>Anguilla</taxon>
    </lineage>
</organism>
<sequence length="38" mass="4221">MEIGINLLKSGLLPCFTIDADPRFVKVLGRGNIMFKGR</sequence>
<accession>A0A0E9RA42</accession>
<proteinExistence type="predicted"/>
<protein>
    <submittedName>
        <fullName evidence="1">Uncharacterized protein</fullName>
    </submittedName>
</protein>
<reference evidence="1" key="2">
    <citation type="journal article" date="2015" name="Fish Shellfish Immunol.">
        <title>Early steps in the European eel (Anguilla anguilla)-Vibrio vulnificus interaction in the gills: Role of the RtxA13 toxin.</title>
        <authorList>
            <person name="Callol A."/>
            <person name="Pajuelo D."/>
            <person name="Ebbesson L."/>
            <person name="Teles M."/>
            <person name="MacKenzie S."/>
            <person name="Amaro C."/>
        </authorList>
    </citation>
    <scope>NUCLEOTIDE SEQUENCE</scope>
</reference>
<reference evidence="1" key="1">
    <citation type="submission" date="2014-11" db="EMBL/GenBank/DDBJ databases">
        <authorList>
            <person name="Amaro Gonzalez C."/>
        </authorList>
    </citation>
    <scope>NUCLEOTIDE SEQUENCE</scope>
</reference>
<evidence type="ECO:0000313" key="1">
    <source>
        <dbReference type="EMBL" id="JAH25662.1"/>
    </source>
</evidence>
<dbReference type="EMBL" id="GBXM01082915">
    <property type="protein sequence ID" value="JAH25662.1"/>
    <property type="molecule type" value="Transcribed_RNA"/>
</dbReference>
<dbReference type="AlphaFoldDB" id="A0A0E9RA42"/>